<accession>A0A6L8LE32</accession>
<gene>
    <name evidence="3" type="ORF">GR167_02175</name>
</gene>
<name>A0A6L8LE32_9RHOB</name>
<dbReference type="InterPro" id="IPR000639">
    <property type="entry name" value="Epox_hydrolase-like"/>
</dbReference>
<dbReference type="Gene3D" id="3.40.50.1820">
    <property type="entry name" value="alpha/beta hydrolase"/>
    <property type="match status" value="1"/>
</dbReference>
<dbReference type="EMBL" id="WWEN01000002">
    <property type="protein sequence ID" value="MYM54095.1"/>
    <property type="molecule type" value="Genomic_DNA"/>
</dbReference>
<evidence type="ECO:0000259" key="2">
    <source>
        <dbReference type="Pfam" id="PF00561"/>
    </source>
</evidence>
<evidence type="ECO:0000256" key="1">
    <source>
        <dbReference type="SAM" id="Phobius"/>
    </source>
</evidence>
<dbReference type="Proteomes" id="UP000479043">
    <property type="component" value="Unassembled WGS sequence"/>
</dbReference>
<evidence type="ECO:0000313" key="4">
    <source>
        <dbReference type="Proteomes" id="UP000479043"/>
    </source>
</evidence>
<dbReference type="PRINTS" id="PR00111">
    <property type="entry name" value="ABHYDROLASE"/>
</dbReference>
<proteinExistence type="predicted"/>
<sequence length="331" mass="35759">MSIGWIIALIILGLLGLNAWMVFKTWRIKRRVEKAVPPRGKFIDISSGRLHYVDRGEGPAIVMIHGLAAQLGNFDMGLIDALSRDHRVIALDRPGMGWSERGEEVPANPRAQAAQVVELIDALGVERPLVVGHSLGGAIALCLALDFPQKTRGLALLAPLTMRGGKVAAPFHALNVKSRWMRFVLSWTLASINSIRNTALVFGYVFGPEEVPKGYSVQGGGLLGLRPVSYRNSCRDFLASARDLKWMAAGYGGLQVPVSVLYARGDRILDPDLQGTQFAQQNPAAIRLSLIEGGHMLPVTQPDACESFIREAEAGSAGIGEHDAADQGRVV</sequence>
<dbReference type="InterPro" id="IPR050266">
    <property type="entry name" value="AB_hydrolase_sf"/>
</dbReference>
<dbReference type="PANTHER" id="PTHR43798">
    <property type="entry name" value="MONOACYLGLYCEROL LIPASE"/>
    <property type="match status" value="1"/>
</dbReference>
<protein>
    <submittedName>
        <fullName evidence="3">Alpha/beta fold hydrolase</fullName>
    </submittedName>
</protein>
<dbReference type="AlphaFoldDB" id="A0A6L8LE32"/>
<reference evidence="3 4" key="1">
    <citation type="submission" date="2020-01" db="EMBL/GenBank/DDBJ databases">
        <authorList>
            <person name="Chen S."/>
        </authorList>
    </citation>
    <scope>NUCLEOTIDE SEQUENCE [LARGE SCALE GENOMIC DNA]</scope>
    <source>
        <strain evidence="3 4">GS-10</strain>
    </source>
</reference>
<dbReference type="RefSeq" id="WP_160971812.1">
    <property type="nucleotide sequence ID" value="NZ_WWEN01000002.1"/>
</dbReference>
<dbReference type="InterPro" id="IPR029058">
    <property type="entry name" value="AB_hydrolase_fold"/>
</dbReference>
<comment type="caution">
    <text evidence="3">The sequence shown here is derived from an EMBL/GenBank/DDBJ whole genome shotgun (WGS) entry which is preliminary data.</text>
</comment>
<keyword evidence="1" id="KW-0812">Transmembrane</keyword>
<organism evidence="3 4">
    <name type="scientific">Thalassovita mangrovi</name>
    <dbReference type="NCBI Taxonomy" id="2692236"/>
    <lineage>
        <taxon>Bacteria</taxon>
        <taxon>Pseudomonadati</taxon>
        <taxon>Pseudomonadota</taxon>
        <taxon>Alphaproteobacteria</taxon>
        <taxon>Rhodobacterales</taxon>
        <taxon>Roseobacteraceae</taxon>
        <taxon>Thalassovita</taxon>
    </lineage>
</organism>
<dbReference type="SUPFAM" id="SSF53474">
    <property type="entry name" value="alpha/beta-Hydrolases"/>
    <property type="match status" value="1"/>
</dbReference>
<feature type="domain" description="AB hydrolase-1" evidence="2">
    <location>
        <begin position="59"/>
        <end position="298"/>
    </location>
</feature>
<keyword evidence="1" id="KW-1133">Transmembrane helix</keyword>
<dbReference type="InterPro" id="IPR000073">
    <property type="entry name" value="AB_hydrolase_1"/>
</dbReference>
<keyword evidence="4" id="KW-1185">Reference proteome</keyword>
<dbReference type="Pfam" id="PF00561">
    <property type="entry name" value="Abhydrolase_1"/>
    <property type="match status" value="1"/>
</dbReference>
<evidence type="ECO:0000313" key="3">
    <source>
        <dbReference type="EMBL" id="MYM54095.1"/>
    </source>
</evidence>
<keyword evidence="1" id="KW-0472">Membrane</keyword>
<dbReference type="GO" id="GO:0016787">
    <property type="term" value="F:hydrolase activity"/>
    <property type="evidence" value="ECO:0007669"/>
    <property type="project" value="UniProtKB-KW"/>
</dbReference>
<feature type="transmembrane region" description="Helical" evidence="1">
    <location>
        <begin position="6"/>
        <end position="23"/>
    </location>
</feature>
<keyword evidence="3" id="KW-0378">Hydrolase</keyword>
<dbReference type="PRINTS" id="PR00412">
    <property type="entry name" value="EPOXHYDRLASE"/>
</dbReference>